<dbReference type="Proteomes" id="UP000069443">
    <property type="component" value="Unassembled WGS sequence"/>
</dbReference>
<comment type="caution">
    <text evidence="1">The sequence shown here is derived from an EMBL/GenBank/DDBJ whole genome shotgun (WGS) entry which is preliminary data.</text>
</comment>
<name>A0A100WB00_MYCCR</name>
<dbReference type="EMBL" id="BCSY01000035">
    <property type="protein sequence ID" value="GAS94871.1"/>
    <property type="molecule type" value="Genomic_DNA"/>
</dbReference>
<organism evidence="1 2">
    <name type="scientific">Mycolicibacterium canariasense</name>
    <name type="common">Mycobacterium canariasense</name>
    <dbReference type="NCBI Taxonomy" id="228230"/>
    <lineage>
        <taxon>Bacteria</taxon>
        <taxon>Bacillati</taxon>
        <taxon>Actinomycetota</taxon>
        <taxon>Actinomycetes</taxon>
        <taxon>Mycobacteriales</taxon>
        <taxon>Mycobacteriaceae</taxon>
        <taxon>Mycolicibacterium</taxon>
    </lineage>
</organism>
<sequence>MLRAAGGRCCFRRAASAAMTYNGWTNDHTWGVAGACDNTGSFQDTVARITAVALGGDIAGAADQLRDSVAVRGAVASTLPSWVDLAAVNWTELVTSWAQDAA</sequence>
<evidence type="ECO:0000313" key="1">
    <source>
        <dbReference type="EMBL" id="GAS94871.1"/>
    </source>
</evidence>
<keyword evidence="2" id="KW-1185">Reference proteome</keyword>
<reference evidence="2" key="1">
    <citation type="journal article" date="2016" name="Genome Announc.">
        <title>Draft Genome Sequences of Five Rapidly Growing Mycobacterium Species, M. thermoresistibile, M. fortuitum subsp. acetamidolyticum, M. canariasense, M. brisbanense, and M. novocastrense.</title>
        <authorList>
            <person name="Katahira K."/>
            <person name="Ogura Y."/>
            <person name="Gotoh Y."/>
            <person name="Hayashi T."/>
        </authorList>
    </citation>
    <scope>NUCLEOTIDE SEQUENCE [LARGE SCALE GENOMIC DNA]</scope>
    <source>
        <strain evidence="2">JCM15298</strain>
    </source>
</reference>
<proteinExistence type="predicted"/>
<dbReference type="STRING" id="228230.RMCC_1837"/>
<gene>
    <name evidence="1" type="ORF">RMCC_1837</name>
</gene>
<evidence type="ECO:0000313" key="2">
    <source>
        <dbReference type="Proteomes" id="UP000069443"/>
    </source>
</evidence>
<dbReference type="AlphaFoldDB" id="A0A100WB00"/>
<reference evidence="2" key="2">
    <citation type="submission" date="2016-02" db="EMBL/GenBank/DDBJ databases">
        <title>Draft genome sequence of five rapidly growing Mycobacterium species.</title>
        <authorList>
            <person name="Katahira K."/>
            <person name="Gotou Y."/>
            <person name="Iida K."/>
            <person name="Ogura Y."/>
            <person name="Hayashi T."/>
        </authorList>
    </citation>
    <scope>NUCLEOTIDE SEQUENCE [LARGE SCALE GENOMIC DNA]</scope>
    <source>
        <strain evidence="2">JCM15298</strain>
    </source>
</reference>
<protein>
    <submittedName>
        <fullName evidence="1">Uncharacterized protein</fullName>
    </submittedName>
</protein>
<accession>A0A100WB00</accession>